<feature type="compositionally biased region" description="Polar residues" evidence="1">
    <location>
        <begin position="183"/>
        <end position="198"/>
    </location>
</feature>
<name>A0A427YWP3_9TREE</name>
<dbReference type="AlphaFoldDB" id="A0A427YWP3"/>
<evidence type="ECO:0008006" key="5">
    <source>
        <dbReference type="Google" id="ProtNLM"/>
    </source>
</evidence>
<evidence type="ECO:0000313" key="3">
    <source>
        <dbReference type="EMBL" id="RSH95558.1"/>
    </source>
</evidence>
<evidence type="ECO:0000256" key="2">
    <source>
        <dbReference type="SAM" id="SignalP"/>
    </source>
</evidence>
<proteinExistence type="predicted"/>
<keyword evidence="2" id="KW-0732">Signal</keyword>
<feature type="chain" id="PRO_5019170078" description="Apple domain-containing protein" evidence="2">
    <location>
        <begin position="20"/>
        <end position="230"/>
    </location>
</feature>
<evidence type="ECO:0000313" key="4">
    <source>
        <dbReference type="Proteomes" id="UP000279259"/>
    </source>
</evidence>
<sequence length="230" mass="25116">MLFSRLMPLASVFVATASAGSSHDGSKKHFHGFKKVPILCEGLKTEDNGCTRYTQGFDVTGVVTTLELLFPEVKNVCDCIQECLNRPGTCANYIWDFHDADAIKNGNRTCVLYSNFNLPSNVTVVFAPNDTQNVNIQELENNPQARVAAGEWSCPVLRMQEATGLTGKARPCPERMIVRRDSSTLNPYTPAQAETHQPSPIVDPAYGTLASEVRGDGPSKRPRAQSTIGI</sequence>
<dbReference type="OrthoDB" id="3899536at2759"/>
<evidence type="ECO:0000256" key="1">
    <source>
        <dbReference type="SAM" id="MobiDB-lite"/>
    </source>
</evidence>
<reference evidence="3 4" key="1">
    <citation type="submission" date="2018-11" db="EMBL/GenBank/DDBJ databases">
        <title>Genome sequence of Saitozyma podzolica DSM 27192.</title>
        <authorList>
            <person name="Aliyu H."/>
            <person name="Gorte O."/>
            <person name="Ochsenreither K."/>
        </authorList>
    </citation>
    <scope>NUCLEOTIDE SEQUENCE [LARGE SCALE GENOMIC DNA]</scope>
    <source>
        <strain evidence="3 4">DSM 27192</strain>
    </source>
</reference>
<gene>
    <name evidence="3" type="ORF">EHS25_000650</name>
</gene>
<feature type="signal peptide" evidence="2">
    <location>
        <begin position="1"/>
        <end position="19"/>
    </location>
</feature>
<dbReference type="EMBL" id="RSCD01000001">
    <property type="protein sequence ID" value="RSH95558.1"/>
    <property type="molecule type" value="Genomic_DNA"/>
</dbReference>
<comment type="caution">
    <text evidence="3">The sequence shown here is derived from an EMBL/GenBank/DDBJ whole genome shotgun (WGS) entry which is preliminary data.</text>
</comment>
<dbReference type="Proteomes" id="UP000279259">
    <property type="component" value="Unassembled WGS sequence"/>
</dbReference>
<accession>A0A427YWP3</accession>
<protein>
    <recommendedName>
        <fullName evidence="5">Apple domain-containing protein</fullName>
    </recommendedName>
</protein>
<feature type="region of interest" description="Disordered" evidence="1">
    <location>
        <begin position="183"/>
        <end position="230"/>
    </location>
</feature>
<organism evidence="3 4">
    <name type="scientific">Saitozyma podzolica</name>
    <dbReference type="NCBI Taxonomy" id="1890683"/>
    <lineage>
        <taxon>Eukaryota</taxon>
        <taxon>Fungi</taxon>
        <taxon>Dikarya</taxon>
        <taxon>Basidiomycota</taxon>
        <taxon>Agaricomycotina</taxon>
        <taxon>Tremellomycetes</taxon>
        <taxon>Tremellales</taxon>
        <taxon>Trimorphomycetaceae</taxon>
        <taxon>Saitozyma</taxon>
    </lineage>
</organism>
<keyword evidence="4" id="KW-1185">Reference proteome</keyword>